<evidence type="ECO:0000256" key="8">
    <source>
        <dbReference type="HAMAP-Rule" id="MF_03122"/>
    </source>
</evidence>
<dbReference type="Proteomes" id="UP000030755">
    <property type="component" value="Unassembled WGS sequence"/>
</dbReference>
<keyword evidence="8" id="KW-0963">Cytoplasm</keyword>
<dbReference type="PANTHER" id="PTHR21568:SF0">
    <property type="entry name" value="TRNA PSEUDOURIDINE SYNTHASE PUS10"/>
    <property type="match status" value="1"/>
</dbReference>
<evidence type="ECO:0000259" key="11">
    <source>
        <dbReference type="Pfam" id="PF21238"/>
    </source>
</evidence>
<protein>
    <recommendedName>
        <fullName evidence="8">Small ribosomal subunit protein eS1</fullName>
    </recommendedName>
</protein>
<gene>
    <name evidence="8" type="primary">RPS1</name>
    <name evidence="12" type="ORF">O9G_000941</name>
</gene>
<evidence type="ECO:0000256" key="6">
    <source>
        <dbReference type="ARBA" id="ARBA00023235"/>
    </source>
</evidence>
<dbReference type="GO" id="GO:0006412">
    <property type="term" value="P:translation"/>
    <property type="evidence" value="ECO:0007669"/>
    <property type="project" value="UniProtKB-UniRule"/>
</dbReference>
<comment type="similarity">
    <text evidence="8 9">Belongs to the eukaryotic ribosomal protein eS1 family.</text>
</comment>
<dbReference type="PROSITE" id="PS01191">
    <property type="entry name" value="RIBOSOMAL_S3AE"/>
    <property type="match status" value="1"/>
</dbReference>
<evidence type="ECO:0000256" key="10">
    <source>
        <dbReference type="SAM" id="MobiDB-lite"/>
    </source>
</evidence>
<dbReference type="GO" id="GO:0003723">
    <property type="term" value="F:RNA binding"/>
    <property type="evidence" value="ECO:0007669"/>
    <property type="project" value="InterPro"/>
</dbReference>
<comment type="similarity">
    <text evidence="2">Belongs to the pseudouridine synthase Pus10 family.</text>
</comment>
<dbReference type="SUPFAM" id="SSF55120">
    <property type="entry name" value="Pseudouridine synthase"/>
    <property type="match status" value="1"/>
</dbReference>
<dbReference type="Gene3D" id="3.30.70.3190">
    <property type="match status" value="1"/>
</dbReference>
<name>A0A075ARE4_ROZAC</name>
<dbReference type="NCBIfam" id="TIGR01213">
    <property type="entry name" value="pseudo_Pus10arc"/>
    <property type="match status" value="1"/>
</dbReference>
<keyword evidence="3" id="KW-0819">tRNA processing</keyword>
<dbReference type="HOGENOM" id="CLU_416277_0_0_1"/>
<dbReference type="FunFam" id="3.30.70.3190:FF:000001">
    <property type="entry name" value="tRNA pseudouridine synthase Pus10"/>
    <property type="match status" value="1"/>
</dbReference>
<accession>A0A075ARE4</accession>
<dbReference type="HAMAP" id="MF_03122">
    <property type="entry name" value="Ribosomal_eS1_euk"/>
    <property type="match status" value="1"/>
</dbReference>
<dbReference type="GO" id="GO:0003735">
    <property type="term" value="F:structural constituent of ribosome"/>
    <property type="evidence" value="ECO:0007669"/>
    <property type="project" value="UniProtKB-UniRule"/>
</dbReference>
<evidence type="ECO:0000256" key="4">
    <source>
        <dbReference type="ARBA" id="ARBA00022980"/>
    </source>
</evidence>
<organism evidence="12 13">
    <name type="scientific">Rozella allomycis (strain CSF55)</name>
    <dbReference type="NCBI Taxonomy" id="988480"/>
    <lineage>
        <taxon>Eukaryota</taxon>
        <taxon>Fungi</taxon>
        <taxon>Fungi incertae sedis</taxon>
        <taxon>Cryptomycota</taxon>
        <taxon>Cryptomycota incertae sedis</taxon>
        <taxon>Rozella</taxon>
    </lineage>
</organism>
<dbReference type="GO" id="GO:0022627">
    <property type="term" value="C:cytosolic small ribosomal subunit"/>
    <property type="evidence" value="ECO:0007669"/>
    <property type="project" value="UniProtKB-UniRule"/>
</dbReference>
<dbReference type="InterPro" id="IPR027500">
    <property type="entry name" value="Ribosomal_eS1_euk"/>
</dbReference>
<feature type="domain" description="Pus10-like C-terminal" evidence="11">
    <location>
        <begin position="166"/>
        <end position="397"/>
    </location>
</feature>
<comment type="subcellular location">
    <subcellularLocation>
        <location evidence="1 8">Cytoplasm</location>
    </subcellularLocation>
</comment>
<dbReference type="InterPro" id="IPR039894">
    <property type="entry name" value="Pus10-like"/>
</dbReference>
<reference evidence="12 13" key="1">
    <citation type="journal article" date="2013" name="Curr. Biol.">
        <title>Shared signatures of parasitism and phylogenomics unite Cryptomycota and microsporidia.</title>
        <authorList>
            <person name="James T.Y."/>
            <person name="Pelin A."/>
            <person name="Bonen L."/>
            <person name="Ahrendt S."/>
            <person name="Sain D."/>
            <person name="Corradi N."/>
            <person name="Stajich J.E."/>
        </authorList>
    </citation>
    <scope>NUCLEOTIDE SEQUENCE [LARGE SCALE GENOMIC DNA]</scope>
    <source>
        <strain evidence="12 13">CSF55</strain>
    </source>
</reference>
<feature type="modified residue" description="N-acetylalanine; partial" evidence="8">
    <location>
        <position position="398"/>
    </location>
</feature>
<comment type="subunit">
    <text evidence="8">Component of the small ribosomal subunit. Mature ribosomes consist of a small (40S) and a large (60S) subunit. The 40S subunit contains about 33 different proteins and 1 molecule of RNA (18S). The 60S subunit contains about 49 different proteins and 3 molecules of RNA (25S, 5.8S and 5S).</text>
</comment>
<dbReference type="GO" id="GO:0031119">
    <property type="term" value="P:tRNA pseudouridine synthesis"/>
    <property type="evidence" value="ECO:0007669"/>
    <property type="project" value="TreeGrafter"/>
</dbReference>
<dbReference type="OrthoDB" id="9834376at2759"/>
<keyword evidence="6" id="KW-0413">Isomerase</keyword>
<dbReference type="Gene3D" id="3.30.70.2510">
    <property type="match status" value="1"/>
</dbReference>
<dbReference type="EMBL" id="KE561265">
    <property type="protein sequence ID" value="EPZ31296.1"/>
    <property type="molecule type" value="Genomic_DNA"/>
</dbReference>
<evidence type="ECO:0000256" key="7">
    <source>
        <dbReference type="ARBA" id="ARBA00023274"/>
    </source>
</evidence>
<keyword evidence="7 8" id="KW-0687">Ribonucleoprotein</keyword>
<dbReference type="InterPro" id="IPR020103">
    <property type="entry name" value="PsdUridine_synth_cat_dom_sf"/>
</dbReference>
<evidence type="ECO:0000313" key="13">
    <source>
        <dbReference type="Proteomes" id="UP000030755"/>
    </source>
</evidence>
<dbReference type="InterPro" id="IPR018281">
    <property type="entry name" value="Ribosomal_eS1_CS"/>
</dbReference>
<keyword evidence="13" id="KW-1185">Reference proteome</keyword>
<dbReference type="STRING" id="988480.A0A075ARE4"/>
<dbReference type="InterPro" id="IPR001593">
    <property type="entry name" value="Ribosomal_eS1"/>
</dbReference>
<evidence type="ECO:0000256" key="1">
    <source>
        <dbReference type="ARBA" id="ARBA00004496"/>
    </source>
</evidence>
<proteinExistence type="inferred from homology"/>
<evidence type="ECO:0000313" key="12">
    <source>
        <dbReference type="EMBL" id="EPZ31296.1"/>
    </source>
</evidence>
<dbReference type="AlphaFoldDB" id="A0A075ARE4"/>
<keyword evidence="4 8" id="KW-0689">Ribosomal protein</keyword>
<evidence type="ECO:0000256" key="3">
    <source>
        <dbReference type="ARBA" id="ARBA00022694"/>
    </source>
</evidence>
<evidence type="ECO:0000256" key="2">
    <source>
        <dbReference type="ARBA" id="ARBA00009652"/>
    </source>
</evidence>
<evidence type="ECO:0000256" key="5">
    <source>
        <dbReference type="ARBA" id="ARBA00022990"/>
    </source>
</evidence>
<dbReference type="SMART" id="SM01397">
    <property type="entry name" value="Ribosomal_S3Ae"/>
    <property type="match status" value="1"/>
</dbReference>
<dbReference type="InterPro" id="IPR048741">
    <property type="entry name" value="Pus10-like_C"/>
</dbReference>
<evidence type="ECO:0000256" key="9">
    <source>
        <dbReference type="RuleBase" id="RU000668"/>
    </source>
</evidence>
<dbReference type="PANTHER" id="PTHR21568">
    <property type="entry name" value="TRNA PSEUDOURIDINE SYNTHASE PUS10"/>
    <property type="match status" value="1"/>
</dbReference>
<dbReference type="Pfam" id="PF01015">
    <property type="entry name" value="Ribosomal_S3Ae"/>
    <property type="match status" value="1"/>
</dbReference>
<dbReference type="FunFam" id="3.30.70.2510:FF:000001">
    <property type="entry name" value="tRNA pseudouridine synthase Pus10"/>
    <property type="match status" value="1"/>
</dbReference>
<dbReference type="Pfam" id="PF21238">
    <property type="entry name" value="Pus10_C"/>
    <property type="match status" value="1"/>
</dbReference>
<dbReference type="GO" id="GO:0009982">
    <property type="term" value="F:pseudouridine synthase activity"/>
    <property type="evidence" value="ECO:0007669"/>
    <property type="project" value="InterPro"/>
</dbReference>
<sequence length="659" mass="75287">MKNCPSCTNEVTAICGSCLSFELDPQTKDKLDDLKEFQLHLFFPLGVHVREHSTRLAKNIQDFSLKDIVREKIQANIDSQIIQTSRKIVEIHFTYDGEVDDILPFSKGKKKFYKKDLNTVLESITDDRFSEYVDCLRYIRYFSVPPIPPLSKLKIRSFQYSCLPLYIAGRYNKYSRDVCQSPWTIKGKEKGIDNVEDIIGRVCKKYTECSAYSLNASGREDIDVQMLGQGRPFIIELKNPKFIALPEGLNKIIEQEINAGELVKVNSLVEVDGISASKEMRVGEEEKSKLYRCLVHSESNLDQALVERVNSMSNIVLNQRTPLRVLHRRAVCTRERTIYEIKAQLINSHFLILNLRAQAGTYIKEFIHSDMGRTNPSFGTLLGPDYKCDILELDVLDAIGKNKRLSKGKKGLKKKNRLIFSVDPFTRKDWYDIKAPSFFSQRTVGKTVVNRTQGLKNADDSLKGRVLELSLGDLHKDVEEHAFRKFKLKVEEIQGKNCLTNFNGMEITSDKLRSMVKKWQSLIEAHVDVKTTDGYLLRLFAIGFTARRKNQVRKTCYAQASQIRAIRKKMFEIMTRETVNCELKEFVTKLIPDTIGKEIEKATQSIFPLQNVLIRKVKILKAPKYDASKLLELHAEGSSSGSKVARTGGFKEPVPQESV</sequence>
<feature type="region of interest" description="Disordered" evidence="10">
    <location>
        <begin position="638"/>
        <end position="659"/>
    </location>
</feature>
<comment type="caution">
    <text evidence="8">Lacks conserved residue(s) required for the propagation of feature annotation.</text>
</comment>
<keyword evidence="5 8" id="KW-0007">Acetylation</keyword>